<dbReference type="GO" id="GO:0004125">
    <property type="term" value="F:L-seryl-tRNA(Sec) selenium transferase activity"/>
    <property type="evidence" value="ECO:0007669"/>
    <property type="project" value="UniProtKB-EC"/>
</dbReference>
<dbReference type="EC" id="2.9.1.1" evidence="4"/>
<evidence type="ECO:0000256" key="3">
    <source>
        <dbReference type="ARBA" id="ARBA00044507"/>
    </source>
</evidence>
<dbReference type="OrthoDB" id="247355at2"/>
<proteinExistence type="inferred from homology"/>
<gene>
    <name evidence="4" type="primary">selA</name>
    <name evidence="4" type="ORF">CA13_71410</name>
</gene>
<reference evidence="4 5" key="1">
    <citation type="submission" date="2019-02" db="EMBL/GenBank/DDBJ databases">
        <title>Deep-cultivation of Planctomycetes and their phenomic and genomic characterization uncovers novel biology.</title>
        <authorList>
            <person name="Wiegand S."/>
            <person name="Jogler M."/>
            <person name="Boedeker C."/>
            <person name="Pinto D."/>
            <person name="Vollmers J."/>
            <person name="Rivas-Marin E."/>
            <person name="Kohn T."/>
            <person name="Peeters S.H."/>
            <person name="Heuer A."/>
            <person name="Rast P."/>
            <person name="Oberbeckmann S."/>
            <person name="Bunk B."/>
            <person name="Jeske O."/>
            <person name="Meyerdierks A."/>
            <person name="Storesund J.E."/>
            <person name="Kallscheuer N."/>
            <person name="Luecker S."/>
            <person name="Lage O.M."/>
            <person name="Pohl T."/>
            <person name="Merkel B.J."/>
            <person name="Hornburger P."/>
            <person name="Mueller R.-W."/>
            <person name="Bruemmer F."/>
            <person name="Labrenz M."/>
            <person name="Spormann A.M."/>
            <person name="Op Den Camp H."/>
            <person name="Overmann J."/>
            <person name="Amann R."/>
            <person name="Jetten M.S.M."/>
            <person name="Mascher T."/>
            <person name="Medema M.H."/>
            <person name="Devos D.P."/>
            <person name="Kaster A.-K."/>
            <person name="Ovreas L."/>
            <person name="Rohde M."/>
            <person name="Galperin M.Y."/>
            <person name="Jogler C."/>
        </authorList>
    </citation>
    <scope>NUCLEOTIDE SEQUENCE [LARGE SCALE GENOMIC DNA]</scope>
    <source>
        <strain evidence="4 5">CA13</strain>
    </source>
</reference>
<organism evidence="4 5">
    <name type="scientific">Novipirellula herctigrandis</name>
    <dbReference type="NCBI Taxonomy" id="2527986"/>
    <lineage>
        <taxon>Bacteria</taxon>
        <taxon>Pseudomonadati</taxon>
        <taxon>Planctomycetota</taxon>
        <taxon>Planctomycetia</taxon>
        <taxon>Pirellulales</taxon>
        <taxon>Pirellulaceae</taxon>
        <taxon>Novipirellula</taxon>
    </lineage>
</organism>
<dbReference type="Pfam" id="PF03841">
    <property type="entry name" value="SelA"/>
    <property type="match status" value="1"/>
</dbReference>
<dbReference type="RefSeq" id="WP_146404379.1">
    <property type="nucleotide sequence ID" value="NZ_SJPJ01000002.1"/>
</dbReference>
<keyword evidence="4" id="KW-0808">Transferase</keyword>
<dbReference type="Proteomes" id="UP000315010">
    <property type="component" value="Unassembled WGS sequence"/>
</dbReference>
<evidence type="ECO:0000313" key="5">
    <source>
        <dbReference type="Proteomes" id="UP000315010"/>
    </source>
</evidence>
<protein>
    <submittedName>
        <fullName evidence="4">L-seryl-tRNA(Sec) selenium transferase</fullName>
        <ecNumber evidence="4">2.9.1.1</ecNumber>
    </submittedName>
</protein>
<accession>A0A5C5YP07</accession>
<comment type="cofactor">
    <cofactor evidence="1">
        <name>pyridoxal 5'-phosphate</name>
        <dbReference type="ChEBI" id="CHEBI:597326"/>
    </cofactor>
</comment>
<dbReference type="InterPro" id="IPR018319">
    <property type="entry name" value="SelA-like"/>
</dbReference>
<dbReference type="PANTHER" id="PTHR32328:SF0">
    <property type="entry name" value="L-SERYL-TRNA(SEC) SELENIUM TRANSFERASE"/>
    <property type="match status" value="1"/>
</dbReference>
<dbReference type="PANTHER" id="PTHR32328">
    <property type="entry name" value="L-SERYL-TRNA(SEC) SELENIUM TRANSFERASE"/>
    <property type="match status" value="1"/>
</dbReference>
<keyword evidence="2" id="KW-0663">Pyridoxal phosphate</keyword>
<dbReference type="InterPro" id="IPR015421">
    <property type="entry name" value="PyrdxlP-dep_Trfase_major"/>
</dbReference>
<sequence length="447" mass="48574">MAIPPWTVELLRRGLSDVARRASEPETLEKLKTQATEIINELPQTAARGFDAVMRATEAGRKNVQRWSQRQSAVTIPLVNASGVLVSPYGTGVRVSDQAVEAAYACLHGDIRKDHQAMERLQRHLHRQLPSTSDVDIAVTTNFQATLVALVIGMSQKDILVHRSQAIRLRGGTSLVDTMNALVPIVQEVGANDGVEMSDFDEYDSFCLVLADDETHDALPKPLELNDRDCIQVVVLPIASLKQSANDTLPSVEKMLDAGADLVIVEGGGVFGGPECGIMIGKTNLVRSITSTAIWPSFAAGSAVMAMLASTMQNLTSALGASLPIEELIETSDDNLRLRAERMATRLSASDSIKSCQVTNDEARVTTKGRWRFPSRQVRIEHASLDGQEWADQLRDEFPSLLVGVEGSAIKIDLRWIAPANDARIGELLVPQHDVDATENPETTSTP</sequence>
<dbReference type="EMBL" id="SJPJ01000002">
    <property type="protein sequence ID" value="TWT76644.1"/>
    <property type="molecule type" value="Genomic_DNA"/>
</dbReference>
<dbReference type="Gene3D" id="3.40.640.10">
    <property type="entry name" value="Type I PLP-dependent aspartate aminotransferase-like (Major domain)"/>
    <property type="match status" value="1"/>
</dbReference>
<dbReference type="Gene3D" id="3.90.1150.180">
    <property type="match status" value="1"/>
</dbReference>
<comment type="caution">
    <text evidence="4">The sequence shown here is derived from an EMBL/GenBank/DDBJ whole genome shotgun (WGS) entry which is preliminary data.</text>
</comment>
<comment type="similarity">
    <text evidence="3">Belongs to the SelA family.</text>
</comment>
<keyword evidence="5" id="KW-1185">Reference proteome</keyword>
<dbReference type="AlphaFoldDB" id="A0A5C5YP07"/>
<evidence type="ECO:0000256" key="1">
    <source>
        <dbReference type="ARBA" id="ARBA00001933"/>
    </source>
</evidence>
<evidence type="ECO:0000313" key="4">
    <source>
        <dbReference type="EMBL" id="TWT76644.1"/>
    </source>
</evidence>
<evidence type="ECO:0000256" key="2">
    <source>
        <dbReference type="ARBA" id="ARBA00022898"/>
    </source>
</evidence>
<name>A0A5C5YP07_9BACT</name>